<reference evidence="2 3" key="1">
    <citation type="submission" date="2014-03" db="EMBL/GenBank/DDBJ databases">
        <title>Genome sequence of Mycoplasma ovipneumoniae strain 14811.</title>
        <authorList>
            <person name="Sirand-Pugnet P."/>
            <person name="Breton M."/>
            <person name="Dordet-Frisoni E."/>
            <person name="Baranowski E."/>
            <person name="Barre A."/>
            <person name="Couture C."/>
            <person name="Dupuy V."/>
            <person name="Gaurivaud P."/>
            <person name="Jacob D."/>
            <person name="Lemaitre C."/>
            <person name="Manso-Silvan L."/>
            <person name="Nikolski M."/>
            <person name="Nouvel L.-X."/>
            <person name="Poumarat F."/>
            <person name="Tardy F."/>
            <person name="Thebault P."/>
            <person name="Theil S."/>
            <person name="Citti C."/>
            <person name="Thiaucourt F."/>
            <person name="Blanchard A."/>
        </authorList>
    </citation>
    <scope>NUCLEOTIDE SEQUENCE [LARGE SCALE GENOMIC DNA]</scope>
    <source>
        <strain evidence="2 3">14811</strain>
    </source>
</reference>
<keyword evidence="1" id="KW-0472">Membrane</keyword>
<dbReference type="AlphaFoldDB" id="A0A014M2H7"/>
<protein>
    <submittedName>
        <fullName evidence="2">Uncharacterized protein</fullName>
    </submittedName>
</protein>
<dbReference type="PATRIC" id="fig|1188239.3.peg.693"/>
<feature type="transmembrane region" description="Helical" evidence="1">
    <location>
        <begin position="21"/>
        <end position="43"/>
    </location>
</feature>
<dbReference type="eggNOG" id="ENOG5032F9X">
    <property type="taxonomic scope" value="Bacteria"/>
</dbReference>
<dbReference type="STRING" id="1188239.MOVI_2890"/>
<evidence type="ECO:0000313" key="3">
    <source>
        <dbReference type="Proteomes" id="UP000020977"/>
    </source>
</evidence>
<comment type="caution">
    <text evidence="2">The sequence shown here is derived from an EMBL/GenBank/DDBJ whole genome shotgun (WGS) entry which is preliminary data.</text>
</comment>
<sequence>MNISKTRKPVDNVKNLIFSSLATRLIKFILGATLFFLFVIPAFSTLFSNRELFVIGSELLATIFVWIFVTIVNRVLTIAYIVKVSFPNKIFMDIEQNSAKLLKLSVIKIAAIIGFFIPFFDVFSMVMFLFFAYNHKKESLDNVTPKIA</sequence>
<name>A0A014M2H7_9BACT</name>
<dbReference type="EMBL" id="JFAD01000016">
    <property type="protein sequence ID" value="EXU61158.1"/>
    <property type="molecule type" value="Genomic_DNA"/>
</dbReference>
<gene>
    <name evidence="2" type="ORF">MOVI_2890</name>
</gene>
<feature type="transmembrane region" description="Helical" evidence="1">
    <location>
        <begin position="63"/>
        <end position="86"/>
    </location>
</feature>
<dbReference type="Proteomes" id="UP000020977">
    <property type="component" value="Unassembled WGS sequence"/>
</dbReference>
<proteinExistence type="predicted"/>
<keyword evidence="1" id="KW-0812">Transmembrane</keyword>
<accession>A0A014M2H7</accession>
<organism evidence="2 3">
    <name type="scientific">Mesomycoplasma ovipneumoniae 14811</name>
    <dbReference type="NCBI Taxonomy" id="1188239"/>
    <lineage>
        <taxon>Bacteria</taxon>
        <taxon>Bacillati</taxon>
        <taxon>Mycoplasmatota</taxon>
        <taxon>Mycoplasmoidales</taxon>
        <taxon>Metamycoplasmataceae</taxon>
        <taxon>Mesomycoplasma</taxon>
    </lineage>
</organism>
<feature type="transmembrane region" description="Helical" evidence="1">
    <location>
        <begin position="106"/>
        <end position="133"/>
    </location>
</feature>
<evidence type="ECO:0000256" key="1">
    <source>
        <dbReference type="SAM" id="Phobius"/>
    </source>
</evidence>
<dbReference type="RefSeq" id="WP_044284133.1">
    <property type="nucleotide sequence ID" value="NZ_JFAD01000016.1"/>
</dbReference>
<evidence type="ECO:0000313" key="2">
    <source>
        <dbReference type="EMBL" id="EXU61158.1"/>
    </source>
</evidence>
<keyword evidence="1" id="KW-1133">Transmembrane helix</keyword>